<dbReference type="InterPro" id="IPR007345">
    <property type="entry name" value="Polysacch_pyruvyl_Trfase"/>
</dbReference>
<accession>A0A318TEY7</accession>
<keyword evidence="3" id="KW-1185">Reference proteome</keyword>
<organism evidence="2 3">
    <name type="scientific">Ureibacillus chungkukjangi</name>
    <dbReference type="NCBI Taxonomy" id="1202712"/>
    <lineage>
        <taxon>Bacteria</taxon>
        <taxon>Bacillati</taxon>
        <taxon>Bacillota</taxon>
        <taxon>Bacilli</taxon>
        <taxon>Bacillales</taxon>
        <taxon>Caryophanaceae</taxon>
        <taxon>Ureibacillus</taxon>
    </lineage>
</organism>
<dbReference type="EMBL" id="QJTJ01000032">
    <property type="protein sequence ID" value="PYF03254.1"/>
    <property type="molecule type" value="Genomic_DNA"/>
</dbReference>
<dbReference type="GO" id="GO:0016740">
    <property type="term" value="F:transferase activity"/>
    <property type="evidence" value="ECO:0007669"/>
    <property type="project" value="UniProtKB-KW"/>
</dbReference>
<evidence type="ECO:0000313" key="2">
    <source>
        <dbReference type="EMBL" id="PYF03254.1"/>
    </source>
</evidence>
<proteinExistence type="predicted"/>
<keyword evidence="2" id="KW-0808">Transferase</keyword>
<reference evidence="2 3" key="1">
    <citation type="submission" date="2018-06" db="EMBL/GenBank/DDBJ databases">
        <title>Genomic Encyclopedia of Archaeal and Bacterial Type Strains, Phase II (KMG-II): from individual species to whole genera.</title>
        <authorList>
            <person name="Goeker M."/>
        </authorList>
    </citation>
    <scope>NUCLEOTIDE SEQUENCE [LARGE SCALE GENOMIC DNA]</scope>
    <source>
        <strain evidence="2 3">KACC 16626</strain>
    </source>
</reference>
<dbReference type="Proteomes" id="UP000247416">
    <property type="component" value="Unassembled WGS sequence"/>
</dbReference>
<evidence type="ECO:0000259" key="1">
    <source>
        <dbReference type="Pfam" id="PF04230"/>
    </source>
</evidence>
<evidence type="ECO:0000313" key="3">
    <source>
        <dbReference type="Proteomes" id="UP000247416"/>
    </source>
</evidence>
<dbReference type="AlphaFoldDB" id="A0A318TEY7"/>
<sequence>MKKITILDTSVGTLNMGDEIIVDSVNRELKKLFKERTMYIKLPTHERISRYSHRIINDSNFSFVAGTNLLSSKHNLIRGNQWRINLLDANKFKNVILMGVGWNNYQDNPNFYTNLVYKKALTEDYFHSVRDSYTKEKLKSIGITNVHNTGCPTMWELTKEHCSGIPKKKAESVVFTLTDYNKNPEKDSKMIEILNKNYNKVYFWIQGSEDYEYVNSLSNSVIFVNPTLRSYDDLLESDEDLDYVGTRLHAGIRAMQKKRRSIIIGIDNRALEKQKDFSINVLERDDISNLEVLINNDILTDINLNMDSINAWREQFFTHESLV</sequence>
<feature type="domain" description="Polysaccharide pyruvyl transferase" evidence="1">
    <location>
        <begin position="15"/>
        <end position="268"/>
    </location>
</feature>
<comment type="caution">
    <text evidence="2">The sequence shown here is derived from an EMBL/GenBank/DDBJ whole genome shotgun (WGS) entry which is preliminary data.</text>
</comment>
<dbReference type="Pfam" id="PF04230">
    <property type="entry name" value="PS_pyruv_trans"/>
    <property type="match status" value="1"/>
</dbReference>
<protein>
    <submittedName>
        <fullName evidence="2">Polysaccharide pyruvyl transferase WcaK-like protein</fullName>
    </submittedName>
</protein>
<name>A0A318TEY7_9BACL</name>
<dbReference type="OrthoDB" id="9802987at2"/>
<dbReference type="RefSeq" id="WP_107932897.1">
    <property type="nucleotide sequence ID" value="NZ_PYWJ01000004.1"/>
</dbReference>
<gene>
    <name evidence="2" type="ORF">BJ095_1324</name>
</gene>